<accession>A0A8E1QYB0</accession>
<evidence type="ECO:0000313" key="1">
    <source>
        <dbReference type="EMBL" id="KOO68154.1"/>
    </source>
</evidence>
<organism evidence="1 2">
    <name type="scientific">Xylanibacter rarus</name>
    <dbReference type="NCBI Taxonomy" id="1676614"/>
    <lineage>
        <taxon>Bacteria</taxon>
        <taxon>Pseudomonadati</taxon>
        <taxon>Bacteroidota</taxon>
        <taxon>Bacteroidia</taxon>
        <taxon>Bacteroidales</taxon>
        <taxon>Prevotellaceae</taxon>
        <taxon>Xylanibacter</taxon>
    </lineage>
</organism>
<protein>
    <submittedName>
        <fullName evidence="1">ArCR protein</fullName>
    </submittedName>
</protein>
<gene>
    <name evidence="1" type="ORF">ACU52_09575</name>
</gene>
<sequence length="238" mass="26762">MIQKFLQRYREAFGDGVPLPVAFGYSDTPVEKIRKIPRCMIGAIRKVCDGQALTLSVDNVLCGGGSLYTRFAPMQERIPRFVSEQEHYKQTPEQVKTYVSRLGISLTEKPYLNFVRMDKLASLDDAEGILFFATPDVLSGLCSWAFYDNDADDAVCTRFASGCCSIVTFAVNENRKQGRSCFIGMLDPSARPLVPANELTFVIPMHRFNEMMQTMEQSALFQKACLIVRKRINGEIGK</sequence>
<dbReference type="AlphaFoldDB" id="A0A8E1QYB0"/>
<name>A0A8E1QYB0_9BACT</name>
<dbReference type="OrthoDB" id="9779322at2"/>
<proteinExistence type="predicted"/>
<dbReference type="Pfam" id="PF02596">
    <property type="entry name" value="DUF169"/>
    <property type="match status" value="1"/>
</dbReference>
<dbReference type="InterPro" id="IPR003748">
    <property type="entry name" value="DUF169"/>
</dbReference>
<keyword evidence="2" id="KW-1185">Reference proteome</keyword>
<dbReference type="EMBL" id="LFQU01000018">
    <property type="protein sequence ID" value="KOO68154.1"/>
    <property type="molecule type" value="Genomic_DNA"/>
</dbReference>
<dbReference type="RefSeq" id="WP_053398677.1">
    <property type="nucleotide sequence ID" value="NZ_LFQU01000018.1"/>
</dbReference>
<comment type="caution">
    <text evidence="1">The sequence shown here is derived from an EMBL/GenBank/DDBJ whole genome shotgun (WGS) entry which is preliminary data.</text>
</comment>
<reference evidence="1 2" key="1">
    <citation type="submission" date="2015-06" db="EMBL/GenBank/DDBJ databases">
        <title>Prevotella sp. 109, sp. nov., a novel member of the family Prevotellaceae isolated from human faeces.</title>
        <authorList>
            <person name="Shkoporov A.N."/>
            <person name="Chaplin A.V."/>
            <person name="Kafarskaia L.I."/>
            <person name="Efimov B.A."/>
        </authorList>
    </citation>
    <scope>NUCLEOTIDE SEQUENCE [LARGE SCALE GENOMIC DNA]</scope>
    <source>
        <strain evidence="1 2">109</strain>
    </source>
</reference>
<dbReference type="Proteomes" id="UP000036951">
    <property type="component" value="Unassembled WGS sequence"/>
</dbReference>
<evidence type="ECO:0000313" key="2">
    <source>
        <dbReference type="Proteomes" id="UP000036951"/>
    </source>
</evidence>